<dbReference type="AlphaFoldDB" id="A0A365P7J2"/>
<gene>
    <name evidence="2" type="ORF">DQ226_14560</name>
</gene>
<evidence type="ECO:0008006" key="4">
    <source>
        <dbReference type="Google" id="ProtNLM"/>
    </source>
</evidence>
<sequence>MIVSAYRPDDAPSDLRRRDLAPRTSGRGNRSAARPVVQVVGKSRAFVAAVVAAGVVLSGCASADGGEDTSTTTSPAAAEKPGNPWDLPVEQRPALFDPCAEIPEEAIAEAVGDSVAAAEHVHHHRPGELYACGWKNDEVLLGIVGTWRTRVEFLADSEFGSVDTQSVVHGRPGFRASDRSGGPDENCYQIFFTSRGAVVVNVVLTKALREFRGERSVKACDVLDQTIGPVTKFIPGGDF</sequence>
<protein>
    <recommendedName>
        <fullName evidence="4">DUF3558 domain-containing protein</fullName>
    </recommendedName>
</protein>
<dbReference type="Proteomes" id="UP000252187">
    <property type="component" value="Unassembled WGS sequence"/>
</dbReference>
<feature type="region of interest" description="Disordered" evidence="1">
    <location>
        <begin position="1"/>
        <end position="35"/>
    </location>
</feature>
<name>A0A365P7J2_9ACTN</name>
<comment type="caution">
    <text evidence="2">The sequence shown here is derived from an EMBL/GenBank/DDBJ whole genome shotgun (WGS) entry which is preliminary data.</text>
</comment>
<evidence type="ECO:0000313" key="3">
    <source>
        <dbReference type="Proteomes" id="UP000252187"/>
    </source>
</evidence>
<feature type="compositionally biased region" description="Basic and acidic residues" evidence="1">
    <location>
        <begin position="7"/>
        <end position="21"/>
    </location>
</feature>
<accession>A0A365P7J2</accession>
<evidence type="ECO:0000313" key="2">
    <source>
        <dbReference type="EMBL" id="RBA32322.1"/>
    </source>
</evidence>
<proteinExistence type="predicted"/>
<dbReference type="EMBL" id="QNTT01000050">
    <property type="protein sequence ID" value="RBA32322.1"/>
    <property type="molecule type" value="Genomic_DNA"/>
</dbReference>
<organism evidence="2 3">
    <name type="scientific">Dietzia maris</name>
    <dbReference type="NCBI Taxonomy" id="37915"/>
    <lineage>
        <taxon>Bacteria</taxon>
        <taxon>Bacillati</taxon>
        <taxon>Actinomycetota</taxon>
        <taxon>Actinomycetes</taxon>
        <taxon>Mycobacteriales</taxon>
        <taxon>Dietziaceae</taxon>
        <taxon>Dietzia</taxon>
    </lineage>
</organism>
<feature type="region of interest" description="Disordered" evidence="1">
    <location>
        <begin position="63"/>
        <end position="88"/>
    </location>
</feature>
<dbReference type="InterPro" id="IPR024520">
    <property type="entry name" value="DUF3558"/>
</dbReference>
<dbReference type="Pfam" id="PF12079">
    <property type="entry name" value="DUF3558"/>
    <property type="match status" value="1"/>
</dbReference>
<evidence type="ECO:0000256" key="1">
    <source>
        <dbReference type="SAM" id="MobiDB-lite"/>
    </source>
</evidence>
<reference evidence="2 3" key="1">
    <citation type="submission" date="2018-06" db="EMBL/GenBank/DDBJ databases">
        <title>Whole genome sequencing of four bacterial strains from South Shetland trench revealing bio-synthetic gene clusters.</title>
        <authorList>
            <person name="Abdel-Mageed W.M."/>
            <person name="Lehri B."/>
            <person name="Jarmusch S.A."/>
            <person name="Miranda K."/>
            <person name="Goodfellow M."/>
            <person name="Jaspars M."/>
            <person name="Karlyshev A.V."/>
        </authorList>
    </citation>
    <scope>NUCLEOTIDE SEQUENCE [LARGE SCALE GENOMIC DNA]</scope>
    <source>
        <strain evidence="2 3">SST1</strain>
    </source>
</reference>